<accession>A0A6P4YHC1</accession>
<sequence length="185" mass="21369">MFGIPKVLKTDNGPPWTSTEMKSFARYMGLHHRKITPYWPCANGTAERFMRVLGKTVRTAVIEQKSWKQEVHKMLRNYRATPHSTTGYPPATLLFQRDMKTRLPELTLEQPEVNKEAKQNDKKAKMEMKKYTDRKRRAKENSIDIGDTVLVSQRKQNKLTPPYDPKPHRVIGKKNTMITAETAGG</sequence>
<dbReference type="GO" id="GO:0003676">
    <property type="term" value="F:nucleic acid binding"/>
    <property type="evidence" value="ECO:0007669"/>
    <property type="project" value="InterPro"/>
</dbReference>
<dbReference type="InterPro" id="IPR012337">
    <property type="entry name" value="RNaseH-like_sf"/>
</dbReference>
<protein>
    <submittedName>
        <fullName evidence="4">Uncharacterized protein K02A2.6-like</fullName>
    </submittedName>
</protein>
<proteinExistence type="predicted"/>
<dbReference type="GeneID" id="109473250"/>
<feature type="domain" description="Integrase catalytic" evidence="2">
    <location>
        <begin position="1"/>
        <end position="98"/>
    </location>
</feature>
<dbReference type="InterPro" id="IPR001584">
    <property type="entry name" value="Integrase_cat-core"/>
</dbReference>
<feature type="region of interest" description="Disordered" evidence="1">
    <location>
        <begin position="113"/>
        <end position="185"/>
    </location>
</feature>
<keyword evidence="3" id="KW-1185">Reference proteome</keyword>
<dbReference type="PROSITE" id="PS50994">
    <property type="entry name" value="INTEGRASE"/>
    <property type="match status" value="1"/>
</dbReference>
<feature type="compositionally biased region" description="Basic and acidic residues" evidence="1">
    <location>
        <begin position="113"/>
        <end position="131"/>
    </location>
</feature>
<dbReference type="OrthoDB" id="5988424at2759"/>
<dbReference type="SUPFAM" id="SSF53098">
    <property type="entry name" value="Ribonuclease H-like"/>
    <property type="match status" value="1"/>
</dbReference>
<reference evidence="4" key="1">
    <citation type="submission" date="2025-08" db="UniProtKB">
        <authorList>
            <consortium name="RefSeq"/>
        </authorList>
    </citation>
    <scope>IDENTIFICATION</scope>
    <source>
        <tissue evidence="4">Gonad</tissue>
    </source>
</reference>
<gene>
    <name evidence="4" type="primary">LOC109473250</name>
</gene>
<dbReference type="Proteomes" id="UP000515135">
    <property type="component" value="Unplaced"/>
</dbReference>
<dbReference type="AlphaFoldDB" id="A0A6P4YHC1"/>
<name>A0A6P4YHC1_BRABE</name>
<evidence type="ECO:0000256" key="1">
    <source>
        <dbReference type="SAM" id="MobiDB-lite"/>
    </source>
</evidence>
<dbReference type="InterPro" id="IPR050951">
    <property type="entry name" value="Retrovirus_Pol_polyprotein"/>
</dbReference>
<dbReference type="PANTHER" id="PTHR37984:SF11">
    <property type="entry name" value="INTEGRASE CATALYTIC DOMAIN-CONTAINING PROTEIN"/>
    <property type="match status" value="1"/>
</dbReference>
<organism evidence="3 4">
    <name type="scientific">Branchiostoma belcheri</name>
    <name type="common">Amphioxus</name>
    <dbReference type="NCBI Taxonomy" id="7741"/>
    <lineage>
        <taxon>Eukaryota</taxon>
        <taxon>Metazoa</taxon>
        <taxon>Chordata</taxon>
        <taxon>Cephalochordata</taxon>
        <taxon>Leptocardii</taxon>
        <taxon>Amphioxiformes</taxon>
        <taxon>Branchiostomatidae</taxon>
        <taxon>Branchiostoma</taxon>
    </lineage>
</organism>
<evidence type="ECO:0000259" key="2">
    <source>
        <dbReference type="PROSITE" id="PS50994"/>
    </source>
</evidence>
<dbReference type="RefSeq" id="XP_019628685.1">
    <property type="nucleotide sequence ID" value="XM_019773126.1"/>
</dbReference>
<dbReference type="InterPro" id="IPR036397">
    <property type="entry name" value="RNaseH_sf"/>
</dbReference>
<dbReference type="PANTHER" id="PTHR37984">
    <property type="entry name" value="PROTEIN CBG26694"/>
    <property type="match status" value="1"/>
</dbReference>
<dbReference type="GO" id="GO:0015074">
    <property type="term" value="P:DNA integration"/>
    <property type="evidence" value="ECO:0007669"/>
    <property type="project" value="InterPro"/>
</dbReference>
<evidence type="ECO:0000313" key="3">
    <source>
        <dbReference type="Proteomes" id="UP000515135"/>
    </source>
</evidence>
<dbReference type="KEGG" id="bbel:109473250"/>
<evidence type="ECO:0000313" key="4">
    <source>
        <dbReference type="RefSeq" id="XP_019628685.1"/>
    </source>
</evidence>
<dbReference type="Gene3D" id="3.30.420.10">
    <property type="entry name" value="Ribonuclease H-like superfamily/Ribonuclease H"/>
    <property type="match status" value="1"/>
</dbReference>